<protein>
    <submittedName>
        <fullName evidence="2">Uncharacterized protein</fullName>
    </submittedName>
</protein>
<dbReference type="InterPro" id="IPR038906">
    <property type="entry name" value="TTC36"/>
</dbReference>
<evidence type="ECO:0000313" key="3">
    <source>
        <dbReference type="Proteomes" id="UP000472372"/>
    </source>
</evidence>
<dbReference type="Proteomes" id="UP000472372">
    <property type="component" value="Chromosome 7"/>
</dbReference>
<reference evidence="2" key="1">
    <citation type="submission" date="2021-02" db="EMBL/GenBank/DDBJ databases">
        <authorList>
            <person name="Syme A R."/>
            <person name="Syme A R."/>
            <person name="Moolhuijzen P."/>
        </authorList>
    </citation>
    <scope>NUCLEOTIDE SEQUENCE</scope>
    <source>
        <strain evidence="2">W1-1</strain>
    </source>
</reference>
<dbReference type="PANTHER" id="PTHR21405:SF0">
    <property type="entry name" value="TETRATRICOPEPTIDE REPEAT PROTEIN 36"/>
    <property type="match status" value="1"/>
</dbReference>
<accession>A0A6S6WCP3</accession>
<proteinExistence type="inferred from homology"/>
<dbReference type="GO" id="GO:0006570">
    <property type="term" value="P:tyrosine metabolic process"/>
    <property type="evidence" value="ECO:0007669"/>
    <property type="project" value="TreeGrafter"/>
</dbReference>
<dbReference type="AlphaFoldDB" id="A0A6S6WCP3"/>
<sequence>MAIDVPNTTLSANDARILNALFDPETLPSSVAKSRDTAAIDDSLPAHPSIPSSQLSTLEAQQNDIVRNVSSNSDVAAIDEAIAHLNGTIIAWPNYASAHVNRAMLKRMRMEATLQAGKNIFSSPKQDIEDVFTDLARAIHLSLPASSPTAPVSTYAARILRTAYSHRAYLYLKAVETETELNGQGKSDLEELASKDFAAAARYGDEVAREMSVRTNPYAKMCGAIVRNALREERKGEPIMGVKCCLKGQQWTFLASDHNPATNPFPRSVRRERVSATSPSPAGFVLFPTSR</sequence>
<dbReference type="PANTHER" id="PTHR21405">
    <property type="entry name" value="CDNA SEQUENCE BC021608"/>
    <property type="match status" value="1"/>
</dbReference>
<organism evidence="2 3">
    <name type="scientific">Pyrenophora teres f. teres</name>
    <dbReference type="NCBI Taxonomy" id="97479"/>
    <lineage>
        <taxon>Eukaryota</taxon>
        <taxon>Fungi</taxon>
        <taxon>Dikarya</taxon>
        <taxon>Ascomycota</taxon>
        <taxon>Pezizomycotina</taxon>
        <taxon>Dothideomycetes</taxon>
        <taxon>Pleosporomycetidae</taxon>
        <taxon>Pleosporales</taxon>
        <taxon>Pleosporineae</taxon>
        <taxon>Pleosporaceae</taxon>
        <taxon>Pyrenophora</taxon>
    </lineage>
</organism>
<evidence type="ECO:0000256" key="1">
    <source>
        <dbReference type="ARBA" id="ARBA00006995"/>
    </source>
</evidence>
<dbReference type="EMBL" id="HG992983">
    <property type="protein sequence ID" value="CAE7194860.1"/>
    <property type="molecule type" value="Genomic_DNA"/>
</dbReference>
<evidence type="ECO:0000313" key="2">
    <source>
        <dbReference type="EMBL" id="CAE7194860.1"/>
    </source>
</evidence>
<name>A0A6S6WCP3_9PLEO</name>
<gene>
    <name evidence="2" type="ORF">PTTW11_08032</name>
</gene>
<comment type="similarity">
    <text evidence="1">Belongs to the TTC36 family.</text>
</comment>